<dbReference type="AlphaFoldDB" id="A0AA97I561"/>
<dbReference type="InterPro" id="IPR027417">
    <property type="entry name" value="P-loop_NTPase"/>
</dbReference>
<name>A0AA97I561_9EURY</name>
<dbReference type="Pfam" id="PF24336">
    <property type="entry name" value="DUF7504"/>
    <property type="match status" value="1"/>
</dbReference>
<reference evidence="1 2" key="1">
    <citation type="submission" date="2019-09" db="EMBL/GenBank/DDBJ databases">
        <title>The complete genome of Methanoplanus sp. FWC-SCC4.</title>
        <authorList>
            <person name="Chen S.-C."/>
            <person name="Zhou Y.-Z."/>
            <person name="Lai M.-C."/>
        </authorList>
    </citation>
    <scope>NUCLEOTIDE SEQUENCE [LARGE SCALE GENOMIC DNA]</scope>
    <source>
        <strain evidence="1 2">FWC-SCC4</strain>
    </source>
</reference>
<dbReference type="Gene3D" id="3.40.50.300">
    <property type="entry name" value="P-loop containing nucleotide triphosphate hydrolases"/>
    <property type="match status" value="1"/>
</dbReference>
<dbReference type="InterPro" id="IPR055927">
    <property type="entry name" value="DUF7504"/>
</dbReference>
<dbReference type="KEGG" id="mefw:F1737_10725"/>
<protein>
    <recommendedName>
        <fullName evidence="3">KaiC-like domain-containing protein</fullName>
    </recommendedName>
</protein>
<organism evidence="1 2">
    <name type="scientific">Methanochimaera problematica</name>
    <dbReference type="NCBI Taxonomy" id="2609417"/>
    <lineage>
        <taxon>Archaea</taxon>
        <taxon>Methanobacteriati</taxon>
        <taxon>Methanobacteriota</taxon>
        <taxon>Stenosarchaea group</taxon>
        <taxon>Methanomicrobia</taxon>
        <taxon>Methanomicrobiales</taxon>
        <taxon>Methanomicrobiaceae</taxon>
        <taxon>Methanochimaera</taxon>
    </lineage>
</organism>
<dbReference type="EMBL" id="CP043875">
    <property type="protein sequence ID" value="WOF17116.1"/>
    <property type="molecule type" value="Genomic_DNA"/>
</dbReference>
<dbReference type="GeneID" id="85230648"/>
<sequence>MFLKENPDGKAQIYLVLSSPKRVKENNINLIREVLKEGEKVLIISINQPAQYLYELYMSRGIPLENVLFIDAITKYAMGKPGDGIPNCKYLNSPGDLTSLSIAVSESLKENQNQKIYLLMDSVNAMLIYLPSASITKFFHFLTSKLKIMNLSGIYLAIEGGLDPMIFSQLTAFSDAVIDLEKEQPE</sequence>
<evidence type="ECO:0008006" key="3">
    <source>
        <dbReference type="Google" id="ProtNLM"/>
    </source>
</evidence>
<gene>
    <name evidence="1" type="ORF">F1737_10725</name>
</gene>
<accession>A0AA97I561</accession>
<dbReference type="Proteomes" id="UP001301797">
    <property type="component" value="Chromosome"/>
</dbReference>
<dbReference type="RefSeq" id="WP_317136572.1">
    <property type="nucleotide sequence ID" value="NZ_CP043875.1"/>
</dbReference>
<evidence type="ECO:0000313" key="2">
    <source>
        <dbReference type="Proteomes" id="UP001301797"/>
    </source>
</evidence>
<evidence type="ECO:0000313" key="1">
    <source>
        <dbReference type="EMBL" id="WOF17116.1"/>
    </source>
</evidence>
<proteinExistence type="predicted"/>
<keyword evidence="2" id="KW-1185">Reference proteome</keyword>